<dbReference type="STRING" id="6526.A0A182YTS1"/>
<proteinExistence type="inferred from homology"/>
<dbReference type="SUPFAM" id="SSF52833">
    <property type="entry name" value="Thioredoxin-like"/>
    <property type="match status" value="1"/>
</dbReference>
<dbReference type="Proteomes" id="UP000076420">
    <property type="component" value="Unassembled WGS sequence"/>
</dbReference>
<evidence type="ECO:0000313" key="7">
    <source>
        <dbReference type="Proteomes" id="UP000076420"/>
    </source>
</evidence>
<evidence type="ECO:0000256" key="1">
    <source>
        <dbReference type="ARBA" id="ARBA00006926"/>
    </source>
</evidence>
<dbReference type="PROSITE" id="PS51355">
    <property type="entry name" value="GLUTATHIONE_PEROXID_3"/>
    <property type="match status" value="1"/>
</dbReference>
<dbReference type="CDD" id="cd00340">
    <property type="entry name" value="GSH_Peroxidase"/>
    <property type="match status" value="1"/>
</dbReference>
<dbReference type="AlphaFoldDB" id="A0A182YTS1"/>
<evidence type="ECO:0000313" key="6">
    <source>
        <dbReference type="EnsemblMetazoa" id="BGLB000066-PA"/>
    </source>
</evidence>
<dbReference type="Gene3D" id="3.40.30.10">
    <property type="entry name" value="Glutaredoxin"/>
    <property type="match status" value="1"/>
</dbReference>
<keyword evidence="3 4" id="KW-0560">Oxidoreductase</keyword>
<dbReference type="PANTHER" id="PTHR11592">
    <property type="entry name" value="GLUTATHIONE PEROXIDASE"/>
    <property type="match status" value="1"/>
</dbReference>
<evidence type="ECO:0000256" key="5">
    <source>
        <dbReference type="SAM" id="MobiDB-lite"/>
    </source>
</evidence>
<accession>A0A182YTS1</accession>
<dbReference type="Pfam" id="PF00255">
    <property type="entry name" value="GSHPx"/>
    <property type="match status" value="1"/>
</dbReference>
<sequence>MGLAILGFPSNEFGGQEPGSNEEIKKFVTEQFNVQFDMFSKIEVNGKNAHPLYKYLKHVQKGTLGDFIKWNFSKFLVNREGKPVNRYAPNVEPFAIEKDISKLL</sequence>
<dbReference type="GO" id="GO:0006979">
    <property type="term" value="P:response to oxidative stress"/>
    <property type="evidence" value="ECO:0007669"/>
    <property type="project" value="InterPro"/>
</dbReference>
<reference evidence="6" key="1">
    <citation type="submission" date="2020-05" db="UniProtKB">
        <authorList>
            <consortium name="EnsemblMetazoa"/>
        </authorList>
    </citation>
    <scope>IDENTIFICATION</scope>
    <source>
        <strain evidence="6">BB02</strain>
    </source>
</reference>
<dbReference type="PRINTS" id="PR01011">
    <property type="entry name" value="GLUTPROXDASE"/>
</dbReference>
<evidence type="ECO:0000256" key="2">
    <source>
        <dbReference type="ARBA" id="ARBA00022559"/>
    </source>
</evidence>
<dbReference type="EnsemblMetazoa" id="BGLB000066-RA">
    <property type="protein sequence ID" value="BGLB000066-PA"/>
    <property type="gene ID" value="BGLB000066"/>
</dbReference>
<keyword evidence="2 4" id="KW-0575">Peroxidase</keyword>
<feature type="region of interest" description="Disordered" evidence="5">
    <location>
        <begin position="1"/>
        <end position="20"/>
    </location>
</feature>
<organism evidence="6 7">
    <name type="scientific">Biomphalaria glabrata</name>
    <name type="common">Bloodfluke planorb</name>
    <name type="synonym">Freshwater snail</name>
    <dbReference type="NCBI Taxonomy" id="6526"/>
    <lineage>
        <taxon>Eukaryota</taxon>
        <taxon>Metazoa</taxon>
        <taxon>Spiralia</taxon>
        <taxon>Lophotrochozoa</taxon>
        <taxon>Mollusca</taxon>
        <taxon>Gastropoda</taxon>
        <taxon>Heterobranchia</taxon>
        <taxon>Euthyneura</taxon>
        <taxon>Panpulmonata</taxon>
        <taxon>Hygrophila</taxon>
        <taxon>Lymnaeoidea</taxon>
        <taxon>Planorbidae</taxon>
        <taxon>Biomphalaria</taxon>
    </lineage>
</organism>
<dbReference type="VEuPathDB" id="VectorBase:BGLB000066"/>
<dbReference type="PANTHER" id="PTHR11592:SF134">
    <property type="entry name" value="PHOSPHOLIPID HYDROPEROXIDE GLUTATHIONE PEROXIDASE"/>
    <property type="match status" value="1"/>
</dbReference>
<dbReference type="GO" id="GO:0004601">
    <property type="term" value="F:peroxidase activity"/>
    <property type="evidence" value="ECO:0007669"/>
    <property type="project" value="UniProtKB-KW"/>
</dbReference>
<dbReference type="InterPro" id="IPR000889">
    <property type="entry name" value="Glutathione_peroxidase"/>
</dbReference>
<evidence type="ECO:0000256" key="4">
    <source>
        <dbReference type="RuleBase" id="RU000499"/>
    </source>
</evidence>
<dbReference type="InterPro" id="IPR036249">
    <property type="entry name" value="Thioredoxin-like_sf"/>
</dbReference>
<dbReference type="VEuPathDB" id="VectorBase:BGLAX_034112"/>
<protein>
    <recommendedName>
        <fullName evidence="4">Glutathione peroxidase</fullName>
    </recommendedName>
</protein>
<evidence type="ECO:0000256" key="3">
    <source>
        <dbReference type="ARBA" id="ARBA00023002"/>
    </source>
</evidence>
<dbReference type="PIRSF" id="PIRSF000303">
    <property type="entry name" value="Glutathion_perox"/>
    <property type="match status" value="1"/>
</dbReference>
<name>A0A182YTS1_BIOGL</name>
<comment type="similarity">
    <text evidence="1 4">Belongs to the glutathione peroxidase family.</text>
</comment>